<evidence type="ECO:0000256" key="8">
    <source>
        <dbReference type="ARBA" id="ARBA00023125"/>
    </source>
</evidence>
<evidence type="ECO:0000259" key="13">
    <source>
        <dbReference type="PROSITE" id="PS50157"/>
    </source>
</evidence>
<dbReference type="Proteomes" id="UP000824782">
    <property type="component" value="Unassembled WGS sequence"/>
</dbReference>
<dbReference type="InterPro" id="IPR013087">
    <property type="entry name" value="Znf_C2H2_type"/>
</dbReference>
<keyword evidence="3" id="KW-0479">Metal-binding</keyword>
<dbReference type="SUPFAM" id="SSF57667">
    <property type="entry name" value="beta-beta-alpha zinc fingers"/>
    <property type="match status" value="1"/>
</dbReference>
<evidence type="ECO:0000256" key="7">
    <source>
        <dbReference type="ARBA" id="ARBA00023015"/>
    </source>
</evidence>
<keyword evidence="10" id="KW-0539">Nucleus</keyword>
<dbReference type="GO" id="GO:0000981">
    <property type="term" value="F:DNA-binding transcription factor activity, RNA polymerase II-specific"/>
    <property type="evidence" value="ECO:0007669"/>
    <property type="project" value="TreeGrafter"/>
</dbReference>
<dbReference type="PROSITE" id="PS50157">
    <property type="entry name" value="ZINC_FINGER_C2H2_2"/>
    <property type="match status" value="1"/>
</dbReference>
<dbReference type="Pfam" id="PF00096">
    <property type="entry name" value="zf-C2H2"/>
    <property type="match status" value="1"/>
</dbReference>
<comment type="similarity">
    <text evidence="2">Belongs to the krueppel C2H2-type zinc-finger protein family.</text>
</comment>
<feature type="region of interest" description="Disordered" evidence="12">
    <location>
        <begin position="314"/>
        <end position="336"/>
    </location>
</feature>
<evidence type="ECO:0000256" key="12">
    <source>
        <dbReference type="SAM" id="MobiDB-lite"/>
    </source>
</evidence>
<sequence>MVVTSRKVLEPSTGSICGAVILLLSVSVRGCQLALQMECETDGESSHALDEEISCTSLQESMKSDNLAVRFSVEELESHEERQKESCRSETTEIHQSPTLVGYIYVKPEIVSRIHRGEELCVKSNLYSQKWKCKTSSSTSRSKSDRFEENSKTVANSLDTASEDNGMAQQVHNQRDRQVLHTKGRDSGSSETIVHDVERPSNSKSILKKEQCTEKEKTFSKPSTTNLQKARTRRKHLKSGKDTNAEAARGSSQPKTIAETKTKPPKSYTCPECGKSFTQNASLIIHHRTHTGERPHVCKECGGCIPENDPMSATNAERASGTAPIWSDTKKSTPERDPTLVLNVENAFSEVLTLSGTAEFI</sequence>
<evidence type="ECO:0000313" key="16">
    <source>
        <dbReference type="Proteomes" id="UP000824782"/>
    </source>
</evidence>
<organism evidence="15 16">
    <name type="scientific">Engystomops pustulosus</name>
    <name type="common">Tungara frog</name>
    <name type="synonym">Physalaemus pustulosus</name>
    <dbReference type="NCBI Taxonomy" id="76066"/>
    <lineage>
        <taxon>Eukaryota</taxon>
        <taxon>Metazoa</taxon>
        <taxon>Chordata</taxon>
        <taxon>Craniata</taxon>
        <taxon>Vertebrata</taxon>
        <taxon>Euteleostomi</taxon>
        <taxon>Amphibia</taxon>
        <taxon>Batrachia</taxon>
        <taxon>Anura</taxon>
        <taxon>Neobatrachia</taxon>
        <taxon>Hyloidea</taxon>
        <taxon>Leptodactylidae</taxon>
        <taxon>Leiuperinae</taxon>
        <taxon>Engystomops</taxon>
    </lineage>
</organism>
<keyword evidence="9" id="KW-0804">Transcription</keyword>
<evidence type="ECO:0000256" key="9">
    <source>
        <dbReference type="ARBA" id="ARBA00023163"/>
    </source>
</evidence>
<dbReference type="FunFam" id="3.30.160.60:FF:000681">
    <property type="entry name" value="zinc finger protein 205 isoform X1"/>
    <property type="match status" value="1"/>
</dbReference>
<feature type="compositionally biased region" description="Basic and acidic residues" evidence="12">
    <location>
        <begin position="173"/>
        <end position="219"/>
    </location>
</feature>
<keyword evidence="7" id="KW-0805">Transcription regulation</keyword>
<dbReference type="InterPro" id="IPR050717">
    <property type="entry name" value="C2H2-ZF_Transcription_Reg"/>
</dbReference>
<evidence type="ECO:0000256" key="4">
    <source>
        <dbReference type="ARBA" id="ARBA00022737"/>
    </source>
</evidence>
<dbReference type="InterPro" id="IPR001909">
    <property type="entry name" value="KRAB"/>
</dbReference>
<protein>
    <recommendedName>
        <fullName evidence="17">C2H2-type domain-containing protein</fullName>
    </recommendedName>
</protein>
<dbReference type="SMART" id="SM00355">
    <property type="entry name" value="ZnF_C2H2"/>
    <property type="match status" value="1"/>
</dbReference>
<dbReference type="AlphaFoldDB" id="A0AAV7CWW9"/>
<keyword evidence="6" id="KW-0862">Zinc</keyword>
<feature type="domain" description="KRAB" evidence="14">
    <location>
        <begin position="62"/>
        <end position="133"/>
    </location>
</feature>
<evidence type="ECO:0008006" key="17">
    <source>
        <dbReference type="Google" id="ProtNLM"/>
    </source>
</evidence>
<dbReference type="PANTHER" id="PTHR14196:SF12">
    <property type="entry name" value="ZINC FINGER PROTEIN 208-LIKE"/>
    <property type="match status" value="1"/>
</dbReference>
<dbReference type="PANTHER" id="PTHR14196">
    <property type="entry name" value="ODD-SKIPPED - RELATED"/>
    <property type="match status" value="1"/>
</dbReference>
<comment type="subcellular location">
    <subcellularLocation>
        <location evidence="1">Nucleus</location>
    </subcellularLocation>
</comment>
<dbReference type="PROSITE" id="PS50805">
    <property type="entry name" value="KRAB"/>
    <property type="match status" value="1"/>
</dbReference>
<name>A0AAV7CWW9_ENGPU</name>
<evidence type="ECO:0000256" key="6">
    <source>
        <dbReference type="ARBA" id="ARBA00022833"/>
    </source>
</evidence>
<feature type="region of interest" description="Disordered" evidence="12">
    <location>
        <begin position="136"/>
        <end position="265"/>
    </location>
</feature>
<dbReference type="InterPro" id="IPR036236">
    <property type="entry name" value="Znf_C2H2_sf"/>
</dbReference>
<dbReference type="GO" id="GO:0005634">
    <property type="term" value="C:nucleus"/>
    <property type="evidence" value="ECO:0007669"/>
    <property type="project" value="UniProtKB-SubCell"/>
</dbReference>
<keyword evidence="16" id="KW-1185">Reference proteome</keyword>
<dbReference type="GO" id="GO:0008270">
    <property type="term" value="F:zinc ion binding"/>
    <property type="evidence" value="ECO:0007669"/>
    <property type="project" value="UniProtKB-KW"/>
</dbReference>
<gene>
    <name evidence="15" type="ORF">GDO81_006481</name>
</gene>
<feature type="compositionally biased region" description="Basic and acidic residues" evidence="12">
    <location>
        <begin position="142"/>
        <end position="151"/>
    </location>
</feature>
<evidence type="ECO:0000256" key="1">
    <source>
        <dbReference type="ARBA" id="ARBA00004123"/>
    </source>
</evidence>
<dbReference type="PROSITE" id="PS00028">
    <property type="entry name" value="ZINC_FINGER_C2H2_1"/>
    <property type="match status" value="1"/>
</dbReference>
<reference evidence="15" key="1">
    <citation type="thesis" date="2020" institute="ProQuest LLC" country="789 East Eisenhower Parkway, Ann Arbor, MI, USA">
        <title>Comparative Genomics and Chromosome Evolution.</title>
        <authorList>
            <person name="Mudd A.B."/>
        </authorList>
    </citation>
    <scope>NUCLEOTIDE SEQUENCE</scope>
    <source>
        <strain evidence="15">237g6f4</strain>
        <tissue evidence="15">Blood</tissue>
    </source>
</reference>
<evidence type="ECO:0000256" key="10">
    <source>
        <dbReference type="ARBA" id="ARBA00023242"/>
    </source>
</evidence>
<evidence type="ECO:0000256" key="2">
    <source>
        <dbReference type="ARBA" id="ARBA00006991"/>
    </source>
</evidence>
<feature type="domain" description="C2H2-type" evidence="13">
    <location>
        <begin position="268"/>
        <end position="295"/>
    </location>
</feature>
<keyword evidence="4" id="KW-0677">Repeat</keyword>
<dbReference type="InterPro" id="IPR036051">
    <property type="entry name" value="KRAB_dom_sf"/>
</dbReference>
<dbReference type="SUPFAM" id="SSF109640">
    <property type="entry name" value="KRAB domain (Kruppel-associated box)"/>
    <property type="match status" value="1"/>
</dbReference>
<comment type="caution">
    <text evidence="15">The sequence shown here is derived from an EMBL/GenBank/DDBJ whole genome shotgun (WGS) entry which is preliminary data.</text>
</comment>
<evidence type="ECO:0000256" key="5">
    <source>
        <dbReference type="ARBA" id="ARBA00022771"/>
    </source>
</evidence>
<keyword evidence="5 11" id="KW-0863">Zinc-finger</keyword>
<accession>A0AAV7CWW9</accession>
<evidence type="ECO:0000256" key="3">
    <source>
        <dbReference type="ARBA" id="ARBA00022723"/>
    </source>
</evidence>
<evidence type="ECO:0000259" key="14">
    <source>
        <dbReference type="PROSITE" id="PS50805"/>
    </source>
</evidence>
<dbReference type="EMBL" id="WNYA01000002">
    <property type="protein sequence ID" value="KAG8589645.1"/>
    <property type="molecule type" value="Genomic_DNA"/>
</dbReference>
<feature type="compositionally biased region" description="Polar residues" evidence="12">
    <location>
        <begin position="220"/>
        <end position="229"/>
    </location>
</feature>
<dbReference type="Gene3D" id="3.30.160.60">
    <property type="entry name" value="Classic Zinc Finger"/>
    <property type="match status" value="1"/>
</dbReference>
<dbReference type="GO" id="GO:0000977">
    <property type="term" value="F:RNA polymerase II transcription regulatory region sequence-specific DNA binding"/>
    <property type="evidence" value="ECO:0007669"/>
    <property type="project" value="TreeGrafter"/>
</dbReference>
<keyword evidence="8" id="KW-0238">DNA-binding</keyword>
<evidence type="ECO:0000256" key="11">
    <source>
        <dbReference type="PROSITE-ProRule" id="PRU00042"/>
    </source>
</evidence>
<proteinExistence type="inferred from homology"/>
<evidence type="ECO:0000313" key="15">
    <source>
        <dbReference type="EMBL" id="KAG8589645.1"/>
    </source>
</evidence>